<evidence type="ECO:0000313" key="2">
    <source>
        <dbReference type="EMBL" id="KAK8124099.1"/>
    </source>
</evidence>
<keyword evidence="1" id="KW-0040">ANK repeat</keyword>
<feature type="repeat" description="ANK" evidence="1">
    <location>
        <begin position="760"/>
        <end position="792"/>
    </location>
</feature>
<comment type="caution">
    <text evidence="2">The sequence shown here is derived from an EMBL/GenBank/DDBJ whole genome shotgun (WGS) entry which is preliminary data.</text>
</comment>
<dbReference type="AlphaFoldDB" id="A0AAW0R592"/>
<evidence type="ECO:0000313" key="3">
    <source>
        <dbReference type="Proteomes" id="UP001392437"/>
    </source>
</evidence>
<dbReference type="PROSITE" id="PS50297">
    <property type="entry name" value="ANK_REP_REGION"/>
    <property type="match status" value="1"/>
</dbReference>
<gene>
    <name evidence="2" type="ORF">PG999_004017</name>
</gene>
<organism evidence="2 3">
    <name type="scientific">Apiospora kogelbergensis</name>
    <dbReference type="NCBI Taxonomy" id="1337665"/>
    <lineage>
        <taxon>Eukaryota</taxon>
        <taxon>Fungi</taxon>
        <taxon>Dikarya</taxon>
        <taxon>Ascomycota</taxon>
        <taxon>Pezizomycotina</taxon>
        <taxon>Sordariomycetes</taxon>
        <taxon>Xylariomycetidae</taxon>
        <taxon>Amphisphaeriales</taxon>
        <taxon>Apiosporaceae</taxon>
        <taxon>Apiospora</taxon>
    </lineage>
</organism>
<dbReference type="Pfam" id="PF13637">
    <property type="entry name" value="Ank_4"/>
    <property type="match status" value="1"/>
</dbReference>
<dbReference type="SMART" id="SM00248">
    <property type="entry name" value="ANK"/>
    <property type="match status" value="6"/>
</dbReference>
<dbReference type="InterPro" id="IPR002110">
    <property type="entry name" value="Ankyrin_rpt"/>
</dbReference>
<sequence>MHFQNSKPSKNMWEHVLLRHFRFRKNLSKPDQEVISQVLAKKRRLGRKTYAIDLCGVQIPERRTKRTGLNLMAFRGGSPKLPRDVLIRTPPPGEPVASRELQRRVNLSYLPGVSSSAIAIIEDMVPDWILDVRSSSPFNQTLLRLPLYLESSIVTDNDVRNYFMSLSQMYQMRPSPSLFGTSSSLEILSYACFSMSQGNYSSNFTDRRPLLNWVGKVADLHFLNSIFALNTATLLEFWWKLLQTSTTLQNVEAVESLIRVGVKVANGQWARYCLQVYSDYSAEYDSYLRVYRDLPQSLHDLMSTSIQSGTFDNVESRSWTSLFSGASSRHDIDMLKMLAGLGHHISELSPMAQQDLLWRVGSHEGPKRDLCFQYLLNSGVEIIPALEDEAYWSGPDQPRLARDRAWKQSRYDSDFLEYIYQYSTQGEGTVTVSGVCRAAAGGRESLQHYLDATPHPGPEGKAKLLETSLSESAGRDYYDIVCCLLDYGVDPDVPSLPREIHRDSPLWVERDGTWNPTVRAINRGYLETAKRLLDQQDSRQNHDIFITVINQDIPNIDGIIESLWALGISPPGPRDEVAFQISLKYSQSEERQLERLHDAISQHSTSFASMDLLHMALQGRPYLKTIEYLLDSGQLVHSIPSTRSGSTMLVDALVSRSPDRAKIVDLLLERGAHPALSDAQALLEAPFRSDYCSPGFTSDDCNEDLVLFRLMLERGALWPVNAENCQTNLVTLLIRTGADDSFVFEALDAGQDLNLQGVYDSITPLMESIFRERYDLARTLILRGADVNTMASPDGEKGEHRRELLDFGAEVNGGFEVSAPTSLHLAALAGHLNIVSLLIGYGADANATVRIDDSSEVDKLPRGEWSPLDRAAWEGNLEMVHWLYGVGSRSGSRVYTEVDGAVQLARKRYQLGILRFFEERIDGLEMIPDLL</sequence>
<proteinExistence type="predicted"/>
<dbReference type="Proteomes" id="UP001392437">
    <property type="component" value="Unassembled WGS sequence"/>
</dbReference>
<dbReference type="PROSITE" id="PS50088">
    <property type="entry name" value="ANK_REPEAT"/>
    <property type="match status" value="2"/>
</dbReference>
<dbReference type="Gene3D" id="1.25.40.20">
    <property type="entry name" value="Ankyrin repeat-containing domain"/>
    <property type="match status" value="2"/>
</dbReference>
<protein>
    <recommendedName>
        <fullName evidence="4">Ankyrin repeat-containing protein</fullName>
    </recommendedName>
</protein>
<dbReference type="EMBL" id="JAQQWP010000003">
    <property type="protein sequence ID" value="KAK8124099.1"/>
    <property type="molecule type" value="Genomic_DNA"/>
</dbReference>
<dbReference type="PANTHER" id="PTHR46224:SF64">
    <property type="entry name" value="IQ MOTIF AND ANKYRIN REPEAT DOMAIN-CONTAINING PROTEIN 1"/>
    <property type="match status" value="1"/>
</dbReference>
<dbReference type="PANTHER" id="PTHR46224">
    <property type="entry name" value="ANKYRIN REPEAT FAMILY PROTEIN"/>
    <property type="match status" value="1"/>
</dbReference>
<evidence type="ECO:0000256" key="1">
    <source>
        <dbReference type="PROSITE-ProRule" id="PRU00023"/>
    </source>
</evidence>
<name>A0AAW0R592_9PEZI</name>
<dbReference type="InterPro" id="IPR036770">
    <property type="entry name" value="Ankyrin_rpt-contain_sf"/>
</dbReference>
<accession>A0AAW0R592</accession>
<dbReference type="InterPro" id="IPR051616">
    <property type="entry name" value="Cul2-RING_E3_ligase_SR"/>
</dbReference>
<dbReference type="SUPFAM" id="SSF48403">
    <property type="entry name" value="Ankyrin repeat"/>
    <property type="match status" value="1"/>
</dbReference>
<keyword evidence="3" id="KW-1185">Reference proteome</keyword>
<feature type="repeat" description="ANK" evidence="1">
    <location>
        <begin position="818"/>
        <end position="850"/>
    </location>
</feature>
<reference evidence="2 3" key="1">
    <citation type="submission" date="2023-01" db="EMBL/GenBank/DDBJ databases">
        <title>Analysis of 21 Apiospora genomes using comparative genomics revels a genus with tremendous synthesis potential of carbohydrate active enzymes and secondary metabolites.</title>
        <authorList>
            <person name="Sorensen T."/>
        </authorList>
    </citation>
    <scope>NUCLEOTIDE SEQUENCE [LARGE SCALE GENOMIC DNA]</scope>
    <source>
        <strain evidence="2 3">CBS 117206</strain>
    </source>
</reference>
<evidence type="ECO:0008006" key="4">
    <source>
        <dbReference type="Google" id="ProtNLM"/>
    </source>
</evidence>